<dbReference type="InterPro" id="IPR051533">
    <property type="entry name" value="WaaL-like"/>
</dbReference>
<dbReference type="GO" id="GO:0016874">
    <property type="term" value="F:ligase activity"/>
    <property type="evidence" value="ECO:0007669"/>
    <property type="project" value="UniProtKB-KW"/>
</dbReference>
<evidence type="ECO:0000256" key="2">
    <source>
        <dbReference type="ARBA" id="ARBA00022692"/>
    </source>
</evidence>
<dbReference type="InterPro" id="IPR007016">
    <property type="entry name" value="O-antigen_ligase-rel_domated"/>
</dbReference>
<name>A0ABV7TMW8_9NEIS</name>
<keyword evidence="3 5" id="KW-1133">Transmembrane helix</keyword>
<feature type="transmembrane region" description="Helical" evidence="5">
    <location>
        <begin position="106"/>
        <end position="125"/>
    </location>
</feature>
<keyword evidence="2 5" id="KW-0812">Transmembrane</keyword>
<keyword evidence="8" id="KW-1185">Reference proteome</keyword>
<feature type="transmembrane region" description="Helical" evidence="5">
    <location>
        <begin position="220"/>
        <end position="236"/>
    </location>
</feature>
<feature type="transmembrane region" description="Helical" evidence="5">
    <location>
        <begin position="196"/>
        <end position="213"/>
    </location>
</feature>
<feature type="transmembrane region" description="Helical" evidence="5">
    <location>
        <begin position="172"/>
        <end position="190"/>
    </location>
</feature>
<evidence type="ECO:0000256" key="1">
    <source>
        <dbReference type="ARBA" id="ARBA00004141"/>
    </source>
</evidence>
<feature type="domain" description="O-antigen ligase-related" evidence="6">
    <location>
        <begin position="181"/>
        <end position="332"/>
    </location>
</feature>
<evidence type="ECO:0000256" key="3">
    <source>
        <dbReference type="ARBA" id="ARBA00022989"/>
    </source>
</evidence>
<dbReference type="PANTHER" id="PTHR37422:SF13">
    <property type="entry name" value="LIPOPOLYSACCHARIDE BIOSYNTHESIS PROTEIN PA4999-RELATED"/>
    <property type="match status" value="1"/>
</dbReference>
<dbReference type="PANTHER" id="PTHR37422">
    <property type="entry name" value="TEICHURONIC ACID BIOSYNTHESIS PROTEIN TUAE"/>
    <property type="match status" value="1"/>
</dbReference>
<feature type="transmembrane region" description="Helical" evidence="5">
    <location>
        <begin position="52"/>
        <end position="75"/>
    </location>
</feature>
<feature type="transmembrane region" description="Helical" evidence="5">
    <location>
        <begin position="353"/>
        <end position="372"/>
    </location>
</feature>
<evidence type="ECO:0000313" key="8">
    <source>
        <dbReference type="Proteomes" id="UP001595636"/>
    </source>
</evidence>
<keyword evidence="7" id="KW-0436">Ligase</keyword>
<dbReference type="Proteomes" id="UP001595636">
    <property type="component" value="Unassembled WGS sequence"/>
</dbReference>
<dbReference type="Pfam" id="PF04932">
    <property type="entry name" value="Wzy_C"/>
    <property type="match status" value="1"/>
</dbReference>
<evidence type="ECO:0000256" key="5">
    <source>
        <dbReference type="SAM" id="Phobius"/>
    </source>
</evidence>
<evidence type="ECO:0000313" key="7">
    <source>
        <dbReference type="EMBL" id="MFC3624722.1"/>
    </source>
</evidence>
<sequence length="411" mass="45430">MVAVRDGLLLLVVALFFAASITISGVANATVFLLFLLSLLFLNTRKTSEQKLYVIVFAMPLLLAVLQMAMGYPVSTKALDAPSRLFLAAMGVFSLVWLRTDYLLRAIALLVLAAVGAGVWGYLSTHVPVYFWGDGTRAWNGFSNPIPYGVLAVMFGFLSLLLPNRLLSKNDALAWGIKSLAMTCTAYAGYMAQTRSSLLIVPFLSLLALRYYFGNNWRRGLMYCLPVFAMLVLFVACTENKIKNRINEGVNDFVVIDHDVNTSMGLRVEMWRTAWLIFQEHPVLGVGKAGYYPTIGQWAKDGKASPYVSSAPHPHNELLNMGVEMGVFGLLAGLLLYLFPLRLFWKSMREQDATLRFAGAAGCVVVTAFLIAGTMDVYFWIVSLTAIYGMAVTVFYALILARRRELAMVGV</sequence>
<feature type="transmembrane region" description="Helical" evidence="5">
    <location>
        <begin position="145"/>
        <end position="163"/>
    </location>
</feature>
<keyword evidence="4 5" id="KW-0472">Membrane</keyword>
<comment type="caution">
    <text evidence="7">The sequence shown here is derived from an EMBL/GenBank/DDBJ whole genome shotgun (WGS) entry which is preliminary data.</text>
</comment>
<dbReference type="EMBL" id="JBHRYH010000002">
    <property type="protein sequence ID" value="MFC3624722.1"/>
    <property type="molecule type" value="Genomic_DNA"/>
</dbReference>
<gene>
    <name evidence="7" type="ORF">ACFOKJ_00990</name>
</gene>
<feature type="transmembrane region" description="Helical" evidence="5">
    <location>
        <begin position="12"/>
        <end position="40"/>
    </location>
</feature>
<dbReference type="RefSeq" id="WP_390276257.1">
    <property type="nucleotide sequence ID" value="NZ_JBHRYH010000002.1"/>
</dbReference>
<comment type="subcellular location">
    <subcellularLocation>
        <location evidence="1">Membrane</location>
        <topology evidence="1">Multi-pass membrane protein</topology>
    </subcellularLocation>
</comment>
<feature type="transmembrane region" description="Helical" evidence="5">
    <location>
        <begin position="81"/>
        <end position="99"/>
    </location>
</feature>
<reference evidence="8" key="1">
    <citation type="journal article" date="2019" name="Int. J. Syst. Evol. Microbiol.">
        <title>The Global Catalogue of Microorganisms (GCM) 10K type strain sequencing project: providing services to taxonomists for standard genome sequencing and annotation.</title>
        <authorList>
            <consortium name="The Broad Institute Genomics Platform"/>
            <consortium name="The Broad Institute Genome Sequencing Center for Infectious Disease"/>
            <person name="Wu L."/>
            <person name="Ma J."/>
        </authorList>
    </citation>
    <scope>NUCLEOTIDE SEQUENCE [LARGE SCALE GENOMIC DNA]</scope>
    <source>
        <strain evidence="8">KCTC 42195</strain>
    </source>
</reference>
<proteinExistence type="predicted"/>
<evidence type="ECO:0000256" key="4">
    <source>
        <dbReference type="ARBA" id="ARBA00023136"/>
    </source>
</evidence>
<organism evidence="7 8">
    <name type="scientific">Vogesella amnigena</name>
    <dbReference type="NCBI Taxonomy" id="1507449"/>
    <lineage>
        <taxon>Bacteria</taxon>
        <taxon>Pseudomonadati</taxon>
        <taxon>Pseudomonadota</taxon>
        <taxon>Betaproteobacteria</taxon>
        <taxon>Neisseriales</taxon>
        <taxon>Chromobacteriaceae</taxon>
        <taxon>Vogesella</taxon>
    </lineage>
</organism>
<evidence type="ECO:0000259" key="6">
    <source>
        <dbReference type="Pfam" id="PF04932"/>
    </source>
</evidence>
<feature type="transmembrane region" description="Helical" evidence="5">
    <location>
        <begin position="378"/>
        <end position="399"/>
    </location>
</feature>
<accession>A0ABV7TMW8</accession>
<feature type="transmembrane region" description="Helical" evidence="5">
    <location>
        <begin position="318"/>
        <end position="341"/>
    </location>
</feature>
<protein>
    <submittedName>
        <fullName evidence="7">O-antigen ligase family protein</fullName>
    </submittedName>
</protein>